<dbReference type="EMBL" id="HBGZ01026031">
    <property type="protein sequence ID" value="CAD9622087.1"/>
    <property type="molecule type" value="Transcribed_RNA"/>
</dbReference>
<evidence type="ECO:0008006" key="3">
    <source>
        <dbReference type="Google" id="ProtNLM"/>
    </source>
</evidence>
<name>A0A6U3Y563_9STRA</name>
<evidence type="ECO:0000256" key="1">
    <source>
        <dbReference type="SAM" id="SignalP"/>
    </source>
</evidence>
<gene>
    <name evidence="2" type="ORF">SMAR0320_LOCUS18519</name>
</gene>
<sequence>MRTFTLIASLASLPITSAFQASTPSIRLLPCQSQRSINTQYTLKSKTTLYQSEIQEQEDDELVEFFISQEQIGVLRKEANKRDRVKKLQKHFLPQEECMELSQQSIDEISALFEKSELIEVRGVSKGQKKGLFDTANAMAESLEEEIGKPVVVVDIKGFAVKMYCPWLDGEDFDTSKRIKLFTSYKPGQWTRKPKGIRNEYGQIVLDENGKSIKVIPDE</sequence>
<keyword evidence="1" id="KW-0732">Signal</keyword>
<proteinExistence type="predicted"/>
<feature type="signal peptide" evidence="1">
    <location>
        <begin position="1"/>
        <end position="18"/>
    </location>
</feature>
<feature type="chain" id="PRO_5030160265" description="CRM domain-containing protein" evidence="1">
    <location>
        <begin position="19"/>
        <end position="219"/>
    </location>
</feature>
<reference evidence="2" key="1">
    <citation type="submission" date="2021-01" db="EMBL/GenBank/DDBJ databases">
        <authorList>
            <person name="Corre E."/>
            <person name="Pelletier E."/>
            <person name="Niang G."/>
            <person name="Scheremetjew M."/>
            <person name="Finn R."/>
            <person name="Kale V."/>
            <person name="Holt S."/>
            <person name="Cochrane G."/>
            <person name="Meng A."/>
            <person name="Brown T."/>
            <person name="Cohen L."/>
        </authorList>
    </citation>
    <scope>NUCLEOTIDE SEQUENCE</scope>
    <source>
        <strain evidence="2">SM1012Den-03</strain>
    </source>
</reference>
<organism evidence="2">
    <name type="scientific">Skeletonema marinoi</name>
    <dbReference type="NCBI Taxonomy" id="267567"/>
    <lineage>
        <taxon>Eukaryota</taxon>
        <taxon>Sar</taxon>
        <taxon>Stramenopiles</taxon>
        <taxon>Ochrophyta</taxon>
        <taxon>Bacillariophyta</taxon>
        <taxon>Coscinodiscophyceae</taxon>
        <taxon>Thalassiosirophycidae</taxon>
        <taxon>Thalassiosirales</taxon>
        <taxon>Skeletonemataceae</taxon>
        <taxon>Skeletonema</taxon>
        <taxon>Skeletonema marinoi-dohrnii complex</taxon>
    </lineage>
</organism>
<protein>
    <recommendedName>
        <fullName evidence="3">CRM domain-containing protein</fullName>
    </recommendedName>
</protein>
<dbReference type="AlphaFoldDB" id="A0A6U3Y563"/>
<accession>A0A6U3Y563</accession>
<evidence type="ECO:0000313" key="2">
    <source>
        <dbReference type="EMBL" id="CAD9622087.1"/>
    </source>
</evidence>